<keyword evidence="1" id="KW-0175">Coiled coil</keyword>
<dbReference type="PANTHER" id="PTHR36319">
    <property type="entry name" value="PROTEIN GIGANTEA"/>
    <property type="match status" value="1"/>
</dbReference>
<evidence type="ECO:0000313" key="3">
    <source>
        <dbReference type="Proteomes" id="UP000093000"/>
    </source>
</evidence>
<dbReference type="EMBL" id="LUGH01000067">
    <property type="protein sequence ID" value="OBZ90027.1"/>
    <property type="molecule type" value="Genomic_DNA"/>
</dbReference>
<keyword evidence="3" id="KW-1185">Reference proteome</keyword>
<dbReference type="AlphaFoldDB" id="A0A1C7NLQ3"/>
<dbReference type="Proteomes" id="UP000093000">
    <property type="component" value="Unassembled WGS sequence"/>
</dbReference>
<name>A0A1C7NLQ3_9FUNG</name>
<dbReference type="PANTHER" id="PTHR36319:SF1">
    <property type="entry name" value="PROTEIN GIGANTEA"/>
    <property type="match status" value="1"/>
</dbReference>
<dbReference type="GO" id="GO:0042752">
    <property type="term" value="P:regulation of circadian rhythm"/>
    <property type="evidence" value="ECO:0007669"/>
    <property type="project" value="TreeGrafter"/>
</dbReference>
<sequence>MHTMDLNSLLNDQNDNTITLSVLKNLLEQNDSAKTLDKIRASTTYVYPDNEDDSFAFFDYFIRVILSALTEDDPYSAQYARSIIIDSLRTCLKGLTERSGTVWLTRFPHHFTRSTWTALHNNIIVLAYLYGLVLALLKEPDMNQELWCSGFLQFMRSDVPVVLCHLWLYCCTYLDDQGDTQQSFLHCLENCLQQQTVSTFTIIDMLIIMKEGQADFVLAQMDAYWGAGLIRPPFTVDEIKLGFICFRDSCKRQSYQYHAIAKAFSSFDVQSGKFTRERERVSKQNKLLHPDLLAPIPADKFAQTKAIQKNICFWIEQMSTMLPNQFDFLLKSAVLDHYPTDRKSVLDLVIANWTLHDRFHRHMELVIETMLSQFETKKYNIRTSPYYAFVQLFSLSQNQLAEGHQQQDQQQQQNGPISFLDYNATTYQVKSGAYIDLSHFSNYSDRALVQGCCSLLQKITLSVANTNHHQAHEWLADCLKSADASIVRSYAAWLANGLEKDLEKGNSSVSSGYAEFMLTLLATCVARSTHIVPTLLFVFSDRGLAWLLKSNRSSATILLHYFDDGSQVSKDMVVTDLLKTKSKQFIDMLLGYLRENMAGIDPKAPHSRVWFQNHFLRNILSLVGEEDQVDTSVASQLFRQFFKTRDDFEWYFGTPLLQQITFNSLDLANVHDIYAVKSTGLAAMFQEMVRLGDHVKKERLMQIWSDLWIANQAFTVPVSWILQCAGLYDQAPVLVKQMIKRFVAIGLQPQQPQASMTPLLSERKFLDRMMDLVLLSDAPEPDSLFELILEIACENDGLSSAFEQINWNIINILIELAEELELELKASTDTTPVVLNKAEKKRSKKQLRKLRRGGKLSHNKLRSMMRKHEEELERYLKESSSQSLKALTTLVQRLFNFLLRLLNTSLSKTSVDSNNNSLAIKQDIQKQLMSTPLFYEPLSKLVKLIREPEDLQEDIQTVVELSTEYLKHLPDKTLFEASQRIVGHQTQIATPSS</sequence>
<evidence type="ECO:0000313" key="2">
    <source>
        <dbReference type="EMBL" id="OBZ90027.1"/>
    </source>
</evidence>
<dbReference type="OrthoDB" id="2244892at2759"/>
<organism evidence="2 3">
    <name type="scientific">Choanephora cucurbitarum</name>
    <dbReference type="NCBI Taxonomy" id="101091"/>
    <lineage>
        <taxon>Eukaryota</taxon>
        <taxon>Fungi</taxon>
        <taxon>Fungi incertae sedis</taxon>
        <taxon>Mucoromycota</taxon>
        <taxon>Mucoromycotina</taxon>
        <taxon>Mucoromycetes</taxon>
        <taxon>Mucorales</taxon>
        <taxon>Mucorineae</taxon>
        <taxon>Choanephoraceae</taxon>
        <taxon>Choanephoroideae</taxon>
        <taxon>Choanephora</taxon>
    </lineage>
</organism>
<dbReference type="GO" id="GO:0005634">
    <property type="term" value="C:nucleus"/>
    <property type="evidence" value="ECO:0007669"/>
    <property type="project" value="TreeGrafter"/>
</dbReference>
<dbReference type="InterPro" id="IPR026211">
    <property type="entry name" value="GIGANTEA"/>
</dbReference>
<gene>
    <name evidence="2" type="ORF">A0J61_01929</name>
</gene>
<comment type="caution">
    <text evidence="2">The sequence shown here is derived from an EMBL/GenBank/DDBJ whole genome shotgun (WGS) entry which is preliminary data.</text>
</comment>
<proteinExistence type="predicted"/>
<accession>A0A1C7NLQ3</accession>
<dbReference type="InParanoid" id="A0A1C7NLQ3"/>
<reference evidence="2 3" key="1">
    <citation type="submission" date="2016-03" db="EMBL/GenBank/DDBJ databases">
        <title>Choanephora cucurbitarum.</title>
        <authorList>
            <person name="Min B."/>
            <person name="Park H."/>
            <person name="Park J.-H."/>
            <person name="Shin H.-D."/>
            <person name="Choi I.-G."/>
        </authorList>
    </citation>
    <scope>NUCLEOTIDE SEQUENCE [LARGE SCALE GENOMIC DNA]</scope>
    <source>
        <strain evidence="2 3">KUS-F28377</strain>
    </source>
</reference>
<protein>
    <submittedName>
        <fullName evidence="2">Uncharacterized protein</fullName>
    </submittedName>
</protein>
<feature type="coiled-coil region" evidence="1">
    <location>
        <begin position="858"/>
        <end position="885"/>
    </location>
</feature>
<evidence type="ECO:0000256" key="1">
    <source>
        <dbReference type="SAM" id="Coils"/>
    </source>
</evidence>
<dbReference type="GO" id="GO:0006950">
    <property type="term" value="P:response to stress"/>
    <property type="evidence" value="ECO:0007669"/>
    <property type="project" value="TreeGrafter"/>
</dbReference>